<dbReference type="InterPro" id="IPR032687">
    <property type="entry name" value="AraC-type_N"/>
</dbReference>
<dbReference type="EMBL" id="SLXF01000003">
    <property type="protein sequence ID" value="TCP08158.1"/>
    <property type="molecule type" value="Genomic_DNA"/>
</dbReference>
<dbReference type="AlphaFoldDB" id="A0AA46HWH5"/>
<reference evidence="5 6" key="1">
    <citation type="submission" date="2019-03" db="EMBL/GenBank/DDBJ databases">
        <title>Genomic Encyclopedia of Type Strains, Phase IV (KMG-IV): sequencing the most valuable type-strain genomes for metagenomic binning, comparative biology and taxonomic classification.</title>
        <authorList>
            <person name="Goeker M."/>
        </authorList>
    </citation>
    <scope>NUCLEOTIDE SEQUENCE [LARGE SCALE GENOMIC DNA]</scope>
    <source>
        <strain evidence="5 6">DSM 15264</strain>
    </source>
</reference>
<dbReference type="GO" id="GO:0003700">
    <property type="term" value="F:DNA-binding transcription factor activity"/>
    <property type="evidence" value="ECO:0007669"/>
    <property type="project" value="InterPro"/>
</dbReference>
<dbReference type="InterPro" id="IPR018060">
    <property type="entry name" value="HTH_AraC"/>
</dbReference>
<dbReference type="InterPro" id="IPR009057">
    <property type="entry name" value="Homeodomain-like_sf"/>
</dbReference>
<keyword evidence="2" id="KW-0238">DNA-binding</keyword>
<accession>A0AA46HWH5</accession>
<dbReference type="Pfam" id="PF12625">
    <property type="entry name" value="Arabinose_bd"/>
    <property type="match status" value="1"/>
</dbReference>
<dbReference type="RefSeq" id="WP_132764285.1">
    <property type="nucleotide sequence ID" value="NZ_CP110416.1"/>
</dbReference>
<comment type="caution">
    <text evidence="5">The sequence shown here is derived from an EMBL/GenBank/DDBJ whole genome shotgun (WGS) entry which is preliminary data.</text>
</comment>
<evidence type="ECO:0000313" key="5">
    <source>
        <dbReference type="EMBL" id="TCP08158.1"/>
    </source>
</evidence>
<keyword evidence="3" id="KW-0804">Transcription</keyword>
<dbReference type="Proteomes" id="UP000294772">
    <property type="component" value="Unassembled WGS sequence"/>
</dbReference>
<dbReference type="GO" id="GO:0005829">
    <property type="term" value="C:cytosol"/>
    <property type="evidence" value="ECO:0007669"/>
    <property type="project" value="TreeGrafter"/>
</dbReference>
<dbReference type="SUPFAM" id="SSF46689">
    <property type="entry name" value="Homeodomain-like"/>
    <property type="match status" value="1"/>
</dbReference>
<proteinExistence type="predicted"/>
<dbReference type="SMART" id="SM00342">
    <property type="entry name" value="HTH_ARAC"/>
    <property type="match status" value="1"/>
</dbReference>
<keyword evidence="1" id="KW-0805">Transcription regulation</keyword>
<dbReference type="PANTHER" id="PTHR47894">
    <property type="entry name" value="HTH-TYPE TRANSCRIPTIONAL REGULATOR GADX"/>
    <property type="match status" value="1"/>
</dbReference>
<protein>
    <submittedName>
        <fullName evidence="5">AraC family transcriptional regulator</fullName>
    </submittedName>
</protein>
<dbReference type="InterPro" id="IPR020449">
    <property type="entry name" value="Tscrpt_reg_AraC-type_HTH"/>
</dbReference>
<evidence type="ECO:0000256" key="2">
    <source>
        <dbReference type="ARBA" id="ARBA00023125"/>
    </source>
</evidence>
<sequence length="331" mass="37401">MAFIRAMLLAFERYGADPSEALRQAQITPALLRQPQARITAVQMETFSRLAMQQLDDEALGWFSRRLPWGSYGMLSRASLSAPTLEVALKRWCRHHALLTDDILFRLSVQDGAARIQIEERRALVPPMRELCLLTSLRNLHGYASWVIDSRIPLLETTFPFEAPPHADVYPLLFPSGPVRFAAGPAGFGFDARYLALPQRRDERALQAMLQHGVRLIVLPYRRDRLLAERVRELLRTRGAGLRTAEALAEALHLSVRTLHRQLRDEGVSLQALKDEARREQAIELLRRTARPVKQVALAAGFANEKSFARAFKGWTGLSPSEFRAREHGAA</sequence>
<dbReference type="PROSITE" id="PS01124">
    <property type="entry name" value="HTH_ARAC_FAMILY_2"/>
    <property type="match status" value="1"/>
</dbReference>
<organism evidence="5 6">
    <name type="scientific">Caldimonas thermodepolymerans</name>
    <dbReference type="NCBI Taxonomy" id="215580"/>
    <lineage>
        <taxon>Bacteria</taxon>
        <taxon>Pseudomonadati</taxon>
        <taxon>Pseudomonadota</taxon>
        <taxon>Betaproteobacteria</taxon>
        <taxon>Burkholderiales</taxon>
        <taxon>Sphaerotilaceae</taxon>
        <taxon>Caldimonas</taxon>
    </lineage>
</organism>
<dbReference type="PANTHER" id="PTHR47894:SF1">
    <property type="entry name" value="HTH-TYPE TRANSCRIPTIONAL REGULATOR VQSM"/>
    <property type="match status" value="1"/>
</dbReference>
<feature type="domain" description="HTH araC/xylS-type" evidence="4">
    <location>
        <begin position="229"/>
        <end position="326"/>
    </location>
</feature>
<gene>
    <name evidence="5" type="ORF">EV676_103191</name>
</gene>
<evidence type="ECO:0000256" key="3">
    <source>
        <dbReference type="ARBA" id="ARBA00023163"/>
    </source>
</evidence>
<dbReference type="PRINTS" id="PR00032">
    <property type="entry name" value="HTHARAC"/>
</dbReference>
<name>A0AA46HWH5_9BURK</name>
<dbReference type="GO" id="GO:0000976">
    <property type="term" value="F:transcription cis-regulatory region binding"/>
    <property type="evidence" value="ECO:0007669"/>
    <property type="project" value="TreeGrafter"/>
</dbReference>
<evidence type="ECO:0000256" key="1">
    <source>
        <dbReference type="ARBA" id="ARBA00023015"/>
    </source>
</evidence>
<evidence type="ECO:0000259" key="4">
    <source>
        <dbReference type="PROSITE" id="PS01124"/>
    </source>
</evidence>
<dbReference type="Pfam" id="PF12833">
    <property type="entry name" value="HTH_18"/>
    <property type="match status" value="1"/>
</dbReference>
<evidence type="ECO:0000313" key="6">
    <source>
        <dbReference type="Proteomes" id="UP000294772"/>
    </source>
</evidence>
<dbReference type="Gene3D" id="1.10.10.60">
    <property type="entry name" value="Homeodomain-like"/>
    <property type="match status" value="1"/>
</dbReference>